<dbReference type="SFLD" id="SFLDG01067">
    <property type="entry name" value="SPASM/twitch_domain_containing"/>
    <property type="match status" value="1"/>
</dbReference>
<dbReference type="Proteomes" id="UP000000851">
    <property type="component" value="Chromosome"/>
</dbReference>
<dbReference type="UniPathway" id="UPA00782"/>
<dbReference type="InParanoid" id="C7QKB4"/>
<evidence type="ECO:0000256" key="5">
    <source>
        <dbReference type="SAM" id="MobiDB-lite"/>
    </source>
</evidence>
<dbReference type="CDD" id="cd01335">
    <property type="entry name" value="Radical_SAM"/>
    <property type="match status" value="1"/>
</dbReference>
<evidence type="ECO:0000256" key="3">
    <source>
        <dbReference type="ARBA" id="ARBA00023004"/>
    </source>
</evidence>
<keyword evidence="2" id="KW-0479">Metal-binding</keyword>
<accession>C7QKB4</accession>
<dbReference type="PROSITE" id="PS51918">
    <property type="entry name" value="RADICAL_SAM"/>
    <property type="match status" value="1"/>
</dbReference>
<feature type="domain" description="Radical SAM core" evidence="6">
    <location>
        <begin position="58"/>
        <end position="294"/>
    </location>
</feature>
<evidence type="ECO:0000313" key="8">
    <source>
        <dbReference type="Proteomes" id="UP000000851"/>
    </source>
</evidence>
<dbReference type="PANTHER" id="PTHR43273">
    <property type="entry name" value="ANAEROBIC SULFATASE-MATURATING ENZYME HOMOLOG ASLB-RELATED"/>
    <property type="match status" value="1"/>
</dbReference>
<keyword evidence="4" id="KW-0411">Iron-sulfur</keyword>
<dbReference type="Gene3D" id="3.20.20.70">
    <property type="entry name" value="Aldolase class I"/>
    <property type="match status" value="1"/>
</dbReference>
<dbReference type="GO" id="GO:0046872">
    <property type="term" value="F:metal ion binding"/>
    <property type="evidence" value="ECO:0007669"/>
    <property type="project" value="UniProtKB-KW"/>
</dbReference>
<dbReference type="KEGG" id="cai:Caci_6334"/>
<organism evidence="7 8">
    <name type="scientific">Catenulispora acidiphila (strain DSM 44928 / JCM 14897 / NBRC 102108 / NRRL B-24433 / ID139908)</name>
    <dbReference type="NCBI Taxonomy" id="479433"/>
    <lineage>
        <taxon>Bacteria</taxon>
        <taxon>Bacillati</taxon>
        <taxon>Actinomycetota</taxon>
        <taxon>Actinomycetes</taxon>
        <taxon>Catenulisporales</taxon>
        <taxon>Catenulisporaceae</taxon>
        <taxon>Catenulispora</taxon>
    </lineage>
</organism>
<feature type="region of interest" description="Disordered" evidence="5">
    <location>
        <begin position="393"/>
        <end position="419"/>
    </location>
</feature>
<name>C7QKB4_CATAD</name>
<reference evidence="7 8" key="1">
    <citation type="journal article" date="2009" name="Stand. Genomic Sci.">
        <title>Complete genome sequence of Catenulispora acidiphila type strain (ID 139908).</title>
        <authorList>
            <person name="Copeland A."/>
            <person name="Lapidus A."/>
            <person name="Glavina Del Rio T."/>
            <person name="Nolan M."/>
            <person name="Lucas S."/>
            <person name="Chen F."/>
            <person name="Tice H."/>
            <person name="Cheng J.F."/>
            <person name="Bruce D."/>
            <person name="Goodwin L."/>
            <person name="Pitluck S."/>
            <person name="Mikhailova N."/>
            <person name="Pati A."/>
            <person name="Ivanova N."/>
            <person name="Mavromatis K."/>
            <person name="Chen A."/>
            <person name="Palaniappan K."/>
            <person name="Chain P."/>
            <person name="Land M."/>
            <person name="Hauser L."/>
            <person name="Chang Y.J."/>
            <person name="Jeffries C.D."/>
            <person name="Chertkov O."/>
            <person name="Brettin T."/>
            <person name="Detter J.C."/>
            <person name="Han C."/>
            <person name="Ali Z."/>
            <person name="Tindall B.J."/>
            <person name="Goker M."/>
            <person name="Bristow J."/>
            <person name="Eisen J.A."/>
            <person name="Markowitz V."/>
            <person name="Hugenholtz P."/>
            <person name="Kyrpides N.C."/>
            <person name="Klenk H.P."/>
        </authorList>
    </citation>
    <scope>NUCLEOTIDE SEQUENCE [LARGE SCALE GENOMIC DNA]</scope>
    <source>
        <strain evidence="8">DSM 44928 / JCM 14897 / NBRC 102108 / NRRL B-24433 / ID139908</strain>
    </source>
</reference>
<dbReference type="InterPro" id="IPR013785">
    <property type="entry name" value="Aldolase_TIM"/>
</dbReference>
<evidence type="ECO:0000256" key="1">
    <source>
        <dbReference type="ARBA" id="ARBA00022691"/>
    </source>
</evidence>
<gene>
    <name evidence="7" type="ordered locus">Caci_6334</name>
</gene>
<dbReference type="HOGENOM" id="CLU_700039_0_0_11"/>
<dbReference type="InterPro" id="IPR023867">
    <property type="entry name" value="Sulphatase_maturase_rSAM"/>
</dbReference>
<dbReference type="OrthoDB" id="9782387at2"/>
<keyword evidence="8" id="KW-1185">Reference proteome</keyword>
<evidence type="ECO:0000313" key="7">
    <source>
        <dbReference type="EMBL" id="ACU75188.1"/>
    </source>
</evidence>
<protein>
    <submittedName>
        <fullName evidence="7">Radical SAM domain protein</fullName>
    </submittedName>
</protein>
<dbReference type="AlphaFoldDB" id="C7QKB4"/>
<dbReference type="Pfam" id="PF04055">
    <property type="entry name" value="Radical_SAM"/>
    <property type="match status" value="1"/>
</dbReference>
<sequence>MTSTAGDLRLVEGADAIWAIARGEKRARLPKTALDAAGTLLPAVSARLEGAGFFRAAETKPYAVTVLPATACNLGCGYCYQNLEQAQDGSPRPPRIPSFNLRGKQIERVVDFVGRQMAEHGHQSSTLLIFGGEPLLNPNGCVDLLTAFRRVNLVHADMVTNGTLLTGPLAARLEEAGLRSLQITYDGGQEAHDTIRVARTGAGTFDTINANVREAIAATDLHWSVRVNVSHKNAHTLVPLVEELATIYPPDRTDVYFSPVHDYGVGFSNELEYSEELAARFIEAGQVLLRTGFSLKYQAMGEDCAYCGVVGGKTGAVINADGRLYSCWTTTGQDGWQVGNIHSGFKPDTDIADRWVSCESDIKSEGSLEQRRRFHDVVDYALLEAERARRLGTGSAPVSASASASASAPAGARELVAAP</sequence>
<evidence type="ECO:0000259" key="6">
    <source>
        <dbReference type="PROSITE" id="PS51918"/>
    </source>
</evidence>
<dbReference type="SUPFAM" id="SSF102114">
    <property type="entry name" value="Radical SAM enzymes"/>
    <property type="match status" value="1"/>
</dbReference>
<dbReference type="GO" id="GO:0051536">
    <property type="term" value="F:iron-sulfur cluster binding"/>
    <property type="evidence" value="ECO:0007669"/>
    <property type="project" value="UniProtKB-KW"/>
</dbReference>
<dbReference type="SFLD" id="SFLDS00029">
    <property type="entry name" value="Radical_SAM"/>
    <property type="match status" value="1"/>
</dbReference>
<dbReference type="GO" id="GO:0016491">
    <property type="term" value="F:oxidoreductase activity"/>
    <property type="evidence" value="ECO:0007669"/>
    <property type="project" value="InterPro"/>
</dbReference>
<evidence type="ECO:0000256" key="2">
    <source>
        <dbReference type="ARBA" id="ARBA00022723"/>
    </source>
</evidence>
<dbReference type="STRING" id="479433.Caci_6334"/>
<dbReference type="InterPro" id="IPR007197">
    <property type="entry name" value="rSAM"/>
</dbReference>
<dbReference type="PANTHER" id="PTHR43273:SF8">
    <property type="entry name" value="RADICAL SAM DOMAIN PROTEIN"/>
    <property type="match status" value="1"/>
</dbReference>
<feature type="compositionally biased region" description="Low complexity" evidence="5">
    <location>
        <begin position="394"/>
        <end position="412"/>
    </location>
</feature>
<evidence type="ECO:0000256" key="4">
    <source>
        <dbReference type="ARBA" id="ARBA00023014"/>
    </source>
</evidence>
<dbReference type="RefSeq" id="WP_015794917.1">
    <property type="nucleotide sequence ID" value="NC_013131.1"/>
</dbReference>
<proteinExistence type="predicted"/>
<keyword evidence="1" id="KW-0949">S-adenosyl-L-methionine</keyword>
<dbReference type="eggNOG" id="COG0641">
    <property type="taxonomic scope" value="Bacteria"/>
</dbReference>
<keyword evidence="3" id="KW-0408">Iron</keyword>
<dbReference type="InterPro" id="IPR058240">
    <property type="entry name" value="rSAM_sf"/>
</dbReference>
<dbReference type="EMBL" id="CP001700">
    <property type="protein sequence ID" value="ACU75188.1"/>
    <property type="molecule type" value="Genomic_DNA"/>
</dbReference>